<evidence type="ECO:0000256" key="3">
    <source>
        <dbReference type="ARBA" id="ARBA00023015"/>
    </source>
</evidence>
<evidence type="ECO:0000256" key="5">
    <source>
        <dbReference type="ARBA" id="ARBA00023242"/>
    </source>
</evidence>
<dbReference type="GO" id="GO:0045892">
    <property type="term" value="P:negative regulation of DNA-templated transcription"/>
    <property type="evidence" value="ECO:0007669"/>
    <property type="project" value="UniProtKB-UniRule"/>
</dbReference>
<keyword evidence="10" id="KW-1185">Reference proteome</keyword>
<dbReference type="EMBL" id="CP093344">
    <property type="protein sequence ID" value="WOG89727.1"/>
    <property type="molecule type" value="Genomic_DNA"/>
</dbReference>
<name>A0AAF0WHM5_DAUCS</name>
<keyword evidence="2 6" id="KW-0678">Repressor</keyword>
<dbReference type="InterPro" id="IPR038933">
    <property type="entry name" value="Ovate"/>
</dbReference>
<keyword evidence="3 6" id="KW-0805">Transcription regulation</keyword>
<proteinExistence type="predicted"/>
<organism evidence="9 10">
    <name type="scientific">Daucus carota subsp. sativus</name>
    <name type="common">Carrot</name>
    <dbReference type="NCBI Taxonomy" id="79200"/>
    <lineage>
        <taxon>Eukaryota</taxon>
        <taxon>Viridiplantae</taxon>
        <taxon>Streptophyta</taxon>
        <taxon>Embryophyta</taxon>
        <taxon>Tracheophyta</taxon>
        <taxon>Spermatophyta</taxon>
        <taxon>Magnoliopsida</taxon>
        <taxon>eudicotyledons</taxon>
        <taxon>Gunneridae</taxon>
        <taxon>Pentapetalae</taxon>
        <taxon>asterids</taxon>
        <taxon>campanulids</taxon>
        <taxon>Apiales</taxon>
        <taxon>Apiaceae</taxon>
        <taxon>Apioideae</taxon>
        <taxon>Scandiceae</taxon>
        <taxon>Daucinae</taxon>
        <taxon>Daucus</taxon>
        <taxon>Daucus sect. Daucus</taxon>
    </lineage>
</organism>
<feature type="domain" description="OVATE" evidence="8">
    <location>
        <begin position="193"/>
        <end position="252"/>
    </location>
</feature>
<evidence type="ECO:0000313" key="10">
    <source>
        <dbReference type="Proteomes" id="UP000077755"/>
    </source>
</evidence>
<evidence type="ECO:0000256" key="1">
    <source>
        <dbReference type="ARBA" id="ARBA00004123"/>
    </source>
</evidence>
<comment type="subcellular location">
    <subcellularLocation>
        <location evidence="1 6">Nucleus</location>
    </subcellularLocation>
</comment>
<evidence type="ECO:0000256" key="6">
    <source>
        <dbReference type="RuleBase" id="RU367028"/>
    </source>
</evidence>
<reference evidence="9" key="1">
    <citation type="journal article" date="2016" name="Nat. Genet.">
        <title>A high-quality carrot genome assembly provides new insights into carotenoid accumulation and asterid genome evolution.</title>
        <authorList>
            <person name="Iorizzo M."/>
            <person name="Ellison S."/>
            <person name="Senalik D."/>
            <person name="Zeng P."/>
            <person name="Satapoomin P."/>
            <person name="Huang J."/>
            <person name="Bowman M."/>
            <person name="Iovene M."/>
            <person name="Sanseverino W."/>
            <person name="Cavagnaro P."/>
            <person name="Yildiz M."/>
            <person name="Macko-Podgorni A."/>
            <person name="Moranska E."/>
            <person name="Grzebelus E."/>
            <person name="Grzebelus D."/>
            <person name="Ashrafi H."/>
            <person name="Zheng Z."/>
            <person name="Cheng S."/>
            <person name="Spooner D."/>
            <person name="Van Deynze A."/>
            <person name="Simon P."/>
        </authorList>
    </citation>
    <scope>NUCLEOTIDE SEQUENCE</scope>
    <source>
        <tissue evidence="9">Leaf</tissue>
    </source>
</reference>
<dbReference type="NCBIfam" id="TIGR01568">
    <property type="entry name" value="A_thal_3678"/>
    <property type="match status" value="1"/>
</dbReference>
<feature type="region of interest" description="Disordered" evidence="7">
    <location>
        <begin position="1"/>
        <end position="25"/>
    </location>
</feature>
<dbReference type="PANTHER" id="PTHR33057">
    <property type="entry name" value="TRANSCRIPTION REPRESSOR OFP7-RELATED"/>
    <property type="match status" value="1"/>
</dbReference>
<evidence type="ECO:0000259" key="8">
    <source>
        <dbReference type="PROSITE" id="PS51754"/>
    </source>
</evidence>
<dbReference type="PROSITE" id="PS51754">
    <property type="entry name" value="OVATE"/>
    <property type="match status" value="1"/>
</dbReference>
<evidence type="ECO:0000256" key="2">
    <source>
        <dbReference type="ARBA" id="ARBA00022491"/>
    </source>
</evidence>
<keyword evidence="5 6" id="KW-0539">Nucleus</keyword>
<dbReference type="Proteomes" id="UP000077755">
    <property type="component" value="Chromosome 2"/>
</dbReference>
<dbReference type="GO" id="GO:0005634">
    <property type="term" value="C:nucleus"/>
    <property type="evidence" value="ECO:0007669"/>
    <property type="project" value="UniProtKB-SubCell"/>
</dbReference>
<protein>
    <recommendedName>
        <fullName evidence="6">Transcription repressor</fullName>
    </recommendedName>
    <alternativeName>
        <fullName evidence="6">Ovate family protein</fullName>
    </alternativeName>
</protein>
<keyword evidence="4 6" id="KW-0804">Transcription</keyword>
<gene>
    <name evidence="9" type="ORF">DCAR_0208965</name>
</gene>
<evidence type="ECO:0000256" key="7">
    <source>
        <dbReference type="SAM" id="MobiDB-lite"/>
    </source>
</evidence>
<dbReference type="Pfam" id="PF04844">
    <property type="entry name" value="Ovate"/>
    <property type="match status" value="1"/>
</dbReference>
<evidence type="ECO:0000256" key="4">
    <source>
        <dbReference type="ARBA" id="ARBA00023163"/>
    </source>
</evidence>
<feature type="compositionally biased region" description="Basic and acidic residues" evidence="7">
    <location>
        <begin position="1"/>
        <end position="23"/>
    </location>
</feature>
<evidence type="ECO:0000313" key="9">
    <source>
        <dbReference type="EMBL" id="WOG89727.1"/>
    </source>
</evidence>
<reference evidence="9" key="2">
    <citation type="submission" date="2022-03" db="EMBL/GenBank/DDBJ databases">
        <title>Draft title - Genomic analysis of global carrot germplasm unveils the trajectory of domestication and the origin of high carotenoid orange carrot.</title>
        <authorList>
            <person name="Iorizzo M."/>
            <person name="Ellison S."/>
            <person name="Senalik D."/>
            <person name="Macko-Podgorni A."/>
            <person name="Grzebelus D."/>
            <person name="Bostan H."/>
            <person name="Rolling W."/>
            <person name="Curaba J."/>
            <person name="Simon P."/>
        </authorList>
    </citation>
    <scope>NUCLEOTIDE SEQUENCE</scope>
    <source>
        <tissue evidence="9">Leaf</tissue>
    </source>
</reference>
<dbReference type="PANTHER" id="PTHR33057:SF82">
    <property type="entry name" value="TRANSCRIPTION REPRESSOR OFP5"/>
    <property type="match status" value="1"/>
</dbReference>
<accession>A0AAF0WHM5</accession>
<comment type="function">
    <text evidence="6">Transcriptional repressor that regulates multiple aspects of plant growth and development.</text>
</comment>
<sequence>MKDPKSRTMHQTAHEEKQSESPRKLYTSVENFTKPVHKGNSELEPARNIQTEKDHQKLNALQLRKKRGNYSTINSSLKGIQERCALGTRKMEQDDAACEELLFTEWQNMKDAKINELMLKSEEQKRNVLLRRDSSRKRTKQARRVRVYTPRTAARIECKIRALEDLKKAKIKTTRARKMRPAKEATAFDSFAVVKSSLDPHMDFKISMAEMITAKCIRQPQELEELLACYLTLNCDEYHDLIIEVFRQVWFELNQVLFEPAIQRNYCCNSNH</sequence>
<dbReference type="AlphaFoldDB" id="A0AAF0WHM5"/>
<dbReference type="InterPro" id="IPR006458">
    <property type="entry name" value="Ovate_C"/>
</dbReference>